<dbReference type="AlphaFoldDB" id="A0A6P2C002"/>
<evidence type="ECO:0000313" key="1">
    <source>
        <dbReference type="EMBL" id="TVZ04674.1"/>
    </source>
</evidence>
<keyword evidence="2" id="KW-1185">Reference proteome</keyword>
<comment type="caution">
    <text evidence="1">The sequence shown here is derived from an EMBL/GenBank/DDBJ whole genome shotgun (WGS) entry which is preliminary data.</text>
</comment>
<protein>
    <submittedName>
        <fullName evidence="1">Uncharacterized protein</fullName>
    </submittedName>
</protein>
<evidence type="ECO:0000313" key="2">
    <source>
        <dbReference type="Proteomes" id="UP000460272"/>
    </source>
</evidence>
<accession>A0A6P2C002</accession>
<organism evidence="1 2">
    <name type="scientific">Trebonia kvetii</name>
    <dbReference type="NCBI Taxonomy" id="2480626"/>
    <lineage>
        <taxon>Bacteria</taxon>
        <taxon>Bacillati</taxon>
        <taxon>Actinomycetota</taxon>
        <taxon>Actinomycetes</taxon>
        <taxon>Streptosporangiales</taxon>
        <taxon>Treboniaceae</taxon>
        <taxon>Trebonia</taxon>
    </lineage>
</organism>
<reference evidence="1 2" key="1">
    <citation type="submission" date="2018-11" db="EMBL/GenBank/DDBJ databases">
        <title>Trebonia kvetii gen.nov., sp.nov., a novel acidophilic actinobacterium, and proposal of the new actinobacterial family Treboniaceae fam. nov.</title>
        <authorList>
            <person name="Rapoport D."/>
            <person name="Sagova-Mareckova M."/>
            <person name="Sedlacek I."/>
            <person name="Provaznik J."/>
            <person name="Kralova S."/>
            <person name="Pavlinic D."/>
            <person name="Benes V."/>
            <person name="Kopecky J."/>
        </authorList>
    </citation>
    <scope>NUCLEOTIDE SEQUENCE [LARGE SCALE GENOMIC DNA]</scope>
    <source>
        <strain evidence="1 2">15Tr583</strain>
    </source>
</reference>
<name>A0A6P2C002_9ACTN</name>
<sequence>MVTAALRLDSADTAIYASVLTKSLSEALPPEYVTVERERSMSDRMRGRPGEVSRVEVHLGDQVMTLAVKNGRPVAEICREVRGVVLSRQVVPIQQWASALASALMDHAESNAQAAAALRRLVIGS</sequence>
<gene>
    <name evidence="1" type="ORF">EAS64_17065</name>
</gene>
<dbReference type="EMBL" id="RPFW01000003">
    <property type="protein sequence ID" value="TVZ04674.1"/>
    <property type="molecule type" value="Genomic_DNA"/>
</dbReference>
<dbReference type="OrthoDB" id="3577104at2"/>
<proteinExistence type="predicted"/>
<dbReference type="Proteomes" id="UP000460272">
    <property type="component" value="Unassembled WGS sequence"/>
</dbReference>